<accession>A0A2T6BA60</accession>
<dbReference type="InterPro" id="IPR039375">
    <property type="entry name" value="NodN-like"/>
</dbReference>
<dbReference type="Gene3D" id="3.10.129.10">
    <property type="entry name" value="Hotdog Thioesterase"/>
    <property type="match status" value="1"/>
</dbReference>
<dbReference type="RefSeq" id="WP_107974319.1">
    <property type="nucleotide sequence ID" value="NZ_BMEZ01000001.1"/>
</dbReference>
<dbReference type="PANTHER" id="PTHR42993">
    <property type="entry name" value="MAOC-LIKE DEHYDRATASE DOMAIN-CONTAINING PROTEIN"/>
    <property type="match status" value="1"/>
</dbReference>
<dbReference type="Proteomes" id="UP000244069">
    <property type="component" value="Unassembled WGS sequence"/>
</dbReference>
<proteinExistence type="predicted"/>
<organism evidence="2 3">
    <name type="scientific">Allosediminivita pacifica</name>
    <dbReference type="NCBI Taxonomy" id="1267769"/>
    <lineage>
        <taxon>Bacteria</taxon>
        <taxon>Pseudomonadati</taxon>
        <taxon>Pseudomonadota</taxon>
        <taxon>Alphaproteobacteria</taxon>
        <taxon>Rhodobacterales</taxon>
        <taxon>Paracoccaceae</taxon>
        <taxon>Allosediminivita</taxon>
    </lineage>
</organism>
<dbReference type="CDD" id="cd03450">
    <property type="entry name" value="NodN"/>
    <property type="match status" value="1"/>
</dbReference>
<dbReference type="AlphaFoldDB" id="A0A2T6BA60"/>
<dbReference type="Pfam" id="PF01575">
    <property type="entry name" value="MaoC_dehydratas"/>
    <property type="match status" value="1"/>
</dbReference>
<gene>
    <name evidence="2" type="ORF">C8N44_101240</name>
</gene>
<comment type="caution">
    <text evidence="2">The sequence shown here is derived from an EMBL/GenBank/DDBJ whole genome shotgun (WGS) entry which is preliminary data.</text>
</comment>
<keyword evidence="3" id="KW-1185">Reference proteome</keyword>
<sequence length="157" mass="17287">MLAESLASLDRRVSDWVAVGADRVRGFADTTEDWQFIHLDPERAAETPFGGAIAHGFLTLSLLAPMSDSALVGVFPEAAQRVNYGFDHIRFVAPVPVGARLRAVFLVAEVEEGEGWIDVHWDVTVEIEGANRPALVAQWIVRVYLVGESEGERNEDE</sequence>
<dbReference type="SUPFAM" id="SSF54637">
    <property type="entry name" value="Thioesterase/thiol ester dehydrase-isomerase"/>
    <property type="match status" value="1"/>
</dbReference>
<evidence type="ECO:0000313" key="2">
    <source>
        <dbReference type="EMBL" id="PTX52949.1"/>
    </source>
</evidence>
<dbReference type="EMBL" id="QBKN01000001">
    <property type="protein sequence ID" value="PTX52949.1"/>
    <property type="molecule type" value="Genomic_DNA"/>
</dbReference>
<dbReference type="OrthoDB" id="9801735at2"/>
<dbReference type="InterPro" id="IPR029069">
    <property type="entry name" value="HotDog_dom_sf"/>
</dbReference>
<dbReference type="PANTHER" id="PTHR42993:SF1">
    <property type="entry name" value="MAOC-LIKE DEHYDRATASE DOMAIN-CONTAINING PROTEIN"/>
    <property type="match status" value="1"/>
</dbReference>
<dbReference type="InterPro" id="IPR002539">
    <property type="entry name" value="MaoC-like_dom"/>
</dbReference>
<evidence type="ECO:0000313" key="3">
    <source>
        <dbReference type="Proteomes" id="UP000244069"/>
    </source>
</evidence>
<feature type="domain" description="MaoC-like" evidence="1">
    <location>
        <begin position="13"/>
        <end position="122"/>
    </location>
</feature>
<evidence type="ECO:0000259" key="1">
    <source>
        <dbReference type="Pfam" id="PF01575"/>
    </source>
</evidence>
<reference evidence="2 3" key="1">
    <citation type="submission" date="2018-04" db="EMBL/GenBank/DDBJ databases">
        <title>Genomic Encyclopedia of Archaeal and Bacterial Type Strains, Phase II (KMG-II): from individual species to whole genera.</title>
        <authorList>
            <person name="Goeker M."/>
        </authorList>
    </citation>
    <scope>NUCLEOTIDE SEQUENCE [LARGE SCALE GENOMIC DNA]</scope>
    <source>
        <strain evidence="2 3">DSM 29329</strain>
    </source>
</reference>
<protein>
    <submittedName>
        <fullName evidence="2">Acyl dehydratase</fullName>
    </submittedName>
</protein>
<name>A0A2T6BA60_9RHOB</name>